<sequence>MGDTRSNELRPFLLYKKGVPFKILKCLAKSFLHYRNVSDFLIYYKQKYGFRHKT</sequence>
<dbReference type="AlphaFoldDB" id="A0A2K9J5S7"/>
<gene>
    <name evidence="1" type="ORF">A21D_01331</name>
</gene>
<organism evidence="1 2">
    <name type="scientific">Virgibacillus dokdonensis</name>
    <dbReference type="NCBI Taxonomy" id="302167"/>
    <lineage>
        <taxon>Bacteria</taxon>
        <taxon>Bacillati</taxon>
        <taxon>Bacillota</taxon>
        <taxon>Bacilli</taxon>
        <taxon>Bacillales</taxon>
        <taxon>Bacillaceae</taxon>
        <taxon>Virgibacillus</taxon>
    </lineage>
</organism>
<dbReference type="EMBL" id="CP018622">
    <property type="protein sequence ID" value="AUJ24430.1"/>
    <property type="molecule type" value="Genomic_DNA"/>
</dbReference>
<evidence type="ECO:0000313" key="2">
    <source>
        <dbReference type="Proteomes" id="UP000234237"/>
    </source>
</evidence>
<name>A0A2K9J5S7_9BACI</name>
<protein>
    <submittedName>
        <fullName evidence="1">Uncharacterized protein</fullName>
    </submittedName>
</protein>
<reference evidence="2" key="1">
    <citation type="submission" date="2016-11" db="EMBL/GenBank/DDBJ databases">
        <title>Complete genome sequence of Virgibacillus pantothenticus 21D, a halophilic bacterium isolated from the deep hypersaline anoxic basin Discovery in the Mediterranean Sea.</title>
        <authorList>
            <person name="Zeaiter Z."/>
            <person name="Booth J.M."/>
            <person name="Prosdocimi E.M."/>
            <person name="Mapelli F."/>
            <person name="Fusi M."/>
            <person name="Daffonchio D."/>
            <person name="Borin S."/>
            <person name="Crotti E."/>
        </authorList>
    </citation>
    <scope>NUCLEOTIDE SEQUENCE [LARGE SCALE GENOMIC DNA]</scope>
    <source>
        <strain evidence="2">21D</strain>
    </source>
</reference>
<proteinExistence type="predicted"/>
<dbReference type="Proteomes" id="UP000234237">
    <property type="component" value="Chromosome"/>
</dbReference>
<dbReference type="KEGG" id="vpn:A21D_01331"/>
<evidence type="ECO:0000313" key="1">
    <source>
        <dbReference type="EMBL" id="AUJ24430.1"/>
    </source>
</evidence>
<dbReference type="STRING" id="302167.GCA_900166595_04324"/>
<accession>A0A2K9J5S7</accession>